<comment type="caution">
    <text evidence="2">The sequence shown here is derived from an EMBL/GenBank/DDBJ whole genome shotgun (WGS) entry which is preliminary data.</text>
</comment>
<accession>E6QJQ5</accession>
<reference evidence="2" key="1">
    <citation type="submission" date="2009-10" db="EMBL/GenBank/DDBJ databases">
        <title>Diversity of trophic interactions inside an arsenic-rich microbial ecosystem.</title>
        <authorList>
            <person name="Bertin P.N."/>
            <person name="Heinrich-Salmeron A."/>
            <person name="Pelletier E."/>
            <person name="Goulhen-Chollet F."/>
            <person name="Arsene-Ploetze F."/>
            <person name="Gallien S."/>
            <person name="Calteau A."/>
            <person name="Vallenet D."/>
            <person name="Casiot C."/>
            <person name="Chane-Woon-Ming B."/>
            <person name="Giloteaux L."/>
            <person name="Barakat M."/>
            <person name="Bonnefoy V."/>
            <person name="Bruneel O."/>
            <person name="Chandler M."/>
            <person name="Cleiss J."/>
            <person name="Duran R."/>
            <person name="Elbaz-Poulichet F."/>
            <person name="Fonknechten N."/>
            <person name="Lauga B."/>
            <person name="Mornico D."/>
            <person name="Ortet P."/>
            <person name="Schaeffer C."/>
            <person name="Siguier P."/>
            <person name="Alexander Thil Smith A."/>
            <person name="Van Dorsselaer A."/>
            <person name="Weissenbach J."/>
            <person name="Medigue C."/>
            <person name="Le Paslier D."/>
        </authorList>
    </citation>
    <scope>NUCLEOTIDE SEQUENCE</scope>
</reference>
<organism evidence="2">
    <name type="scientific">mine drainage metagenome</name>
    <dbReference type="NCBI Taxonomy" id="410659"/>
    <lineage>
        <taxon>unclassified sequences</taxon>
        <taxon>metagenomes</taxon>
        <taxon>ecological metagenomes</taxon>
    </lineage>
</organism>
<feature type="region of interest" description="Disordered" evidence="1">
    <location>
        <begin position="1"/>
        <end position="35"/>
    </location>
</feature>
<protein>
    <submittedName>
        <fullName evidence="2">Peptidyl-prolyl cis-trans isomerase A (Rotamase A)</fullName>
        <ecNumber evidence="2">5.2.1.8</ecNumber>
    </submittedName>
</protein>
<evidence type="ECO:0000313" key="2">
    <source>
        <dbReference type="EMBL" id="CBI07472.1"/>
    </source>
</evidence>
<dbReference type="SUPFAM" id="SSF50891">
    <property type="entry name" value="Cyclophilin-like"/>
    <property type="match status" value="1"/>
</dbReference>
<dbReference type="AlphaFoldDB" id="E6QJQ5"/>
<dbReference type="InterPro" id="IPR029000">
    <property type="entry name" value="Cyclophilin-like_dom_sf"/>
</dbReference>
<name>E6QJQ5_9ZZZZ</name>
<sequence length="35" mass="3808">MDSEVVEGQDVANKITQLPRNSQDKPVKPVVLESG</sequence>
<evidence type="ECO:0000256" key="1">
    <source>
        <dbReference type="SAM" id="MobiDB-lite"/>
    </source>
</evidence>
<proteinExistence type="predicted"/>
<dbReference type="EC" id="5.2.1.8" evidence="2"/>
<gene>
    <name evidence="2" type="ORF">CARN6_0808</name>
</gene>
<dbReference type="GO" id="GO:0003755">
    <property type="term" value="F:peptidyl-prolyl cis-trans isomerase activity"/>
    <property type="evidence" value="ECO:0007669"/>
    <property type="project" value="UniProtKB-EC"/>
</dbReference>
<keyword evidence="2" id="KW-0413">Isomerase</keyword>
<dbReference type="EMBL" id="CABQ01000091">
    <property type="protein sequence ID" value="CBI07472.1"/>
    <property type="molecule type" value="Genomic_DNA"/>
</dbReference>